<proteinExistence type="predicted"/>
<keyword evidence="5" id="KW-0539">Nucleus</keyword>
<dbReference type="FunFam" id="4.10.280.10:FF:000021">
    <property type="entry name" value="Transcription factor bHLH130 family"/>
    <property type="match status" value="1"/>
</dbReference>
<feature type="compositionally biased region" description="Basic residues" evidence="6">
    <location>
        <begin position="1"/>
        <end position="11"/>
    </location>
</feature>
<feature type="region of interest" description="Disordered" evidence="6">
    <location>
        <begin position="113"/>
        <end position="184"/>
    </location>
</feature>
<feature type="region of interest" description="Disordered" evidence="6">
    <location>
        <begin position="227"/>
        <end position="287"/>
    </location>
</feature>
<accession>A0A7J0HC08</accession>
<dbReference type="PANTHER" id="PTHR16223:SF125">
    <property type="entry name" value="OS08G0506700 PROTEIN"/>
    <property type="match status" value="1"/>
</dbReference>
<evidence type="ECO:0000313" key="9">
    <source>
        <dbReference type="Proteomes" id="UP000585474"/>
    </source>
</evidence>
<organism evidence="8 9">
    <name type="scientific">Actinidia rufa</name>
    <dbReference type="NCBI Taxonomy" id="165716"/>
    <lineage>
        <taxon>Eukaryota</taxon>
        <taxon>Viridiplantae</taxon>
        <taxon>Streptophyta</taxon>
        <taxon>Embryophyta</taxon>
        <taxon>Tracheophyta</taxon>
        <taxon>Spermatophyta</taxon>
        <taxon>Magnoliopsida</taxon>
        <taxon>eudicotyledons</taxon>
        <taxon>Gunneridae</taxon>
        <taxon>Pentapetalae</taxon>
        <taxon>asterids</taxon>
        <taxon>Ericales</taxon>
        <taxon>Actinidiaceae</taxon>
        <taxon>Actinidia</taxon>
    </lineage>
</organism>
<keyword evidence="9" id="KW-1185">Reference proteome</keyword>
<dbReference type="InterPro" id="IPR045843">
    <property type="entry name" value="IND-like"/>
</dbReference>
<protein>
    <submittedName>
        <fullName evidence="8">Basic helix-loop-helix (BHLH) DNA-binding superfamily protein</fullName>
    </submittedName>
</protein>
<gene>
    <name evidence="8" type="ORF">Acr_28g0013650</name>
</gene>
<feature type="compositionally biased region" description="Polar residues" evidence="6">
    <location>
        <begin position="138"/>
        <end position="148"/>
    </location>
</feature>
<dbReference type="InterPro" id="IPR045239">
    <property type="entry name" value="bHLH95_bHLH"/>
</dbReference>
<evidence type="ECO:0000313" key="8">
    <source>
        <dbReference type="EMBL" id="GFZ20660.1"/>
    </source>
</evidence>
<name>A0A7J0HC08_9ERIC</name>
<evidence type="ECO:0000256" key="5">
    <source>
        <dbReference type="ARBA" id="ARBA00023242"/>
    </source>
</evidence>
<dbReference type="InterPro" id="IPR036638">
    <property type="entry name" value="HLH_DNA-bd_sf"/>
</dbReference>
<comment type="subcellular location">
    <subcellularLocation>
        <location evidence="1">Nucleus</location>
    </subcellularLocation>
</comment>
<dbReference type="InterPro" id="IPR011598">
    <property type="entry name" value="bHLH_dom"/>
</dbReference>
<dbReference type="EMBL" id="BJWL01000028">
    <property type="protein sequence ID" value="GFZ20660.1"/>
    <property type="molecule type" value="Genomic_DNA"/>
</dbReference>
<dbReference type="Proteomes" id="UP000585474">
    <property type="component" value="Unassembled WGS sequence"/>
</dbReference>
<dbReference type="Pfam" id="PF00010">
    <property type="entry name" value="HLH"/>
    <property type="match status" value="1"/>
</dbReference>
<dbReference type="GO" id="GO:0000978">
    <property type="term" value="F:RNA polymerase II cis-regulatory region sequence-specific DNA binding"/>
    <property type="evidence" value="ECO:0007669"/>
    <property type="project" value="TreeGrafter"/>
</dbReference>
<feature type="region of interest" description="Disordered" evidence="6">
    <location>
        <begin position="1"/>
        <end position="27"/>
    </location>
</feature>
<dbReference type="CDD" id="cd11393">
    <property type="entry name" value="bHLH_AtbHLH_like"/>
    <property type="match status" value="1"/>
</dbReference>
<evidence type="ECO:0000256" key="2">
    <source>
        <dbReference type="ARBA" id="ARBA00023015"/>
    </source>
</evidence>
<dbReference type="GO" id="GO:0046983">
    <property type="term" value="F:protein dimerization activity"/>
    <property type="evidence" value="ECO:0007669"/>
    <property type="project" value="InterPro"/>
</dbReference>
<keyword evidence="2" id="KW-0805">Transcription regulation</keyword>
<keyword evidence="3 8" id="KW-0238">DNA-binding</keyword>
<sequence length="510" mass="56513">MDSGRQLHHHQQQQQQQQPMSSGLMRYRSAPSSYFASLINSGGVGGGENCDDFLHPRHSSPETERFFSKFLSGVGTEDSSHSLSVVRKNSSPNEALQPQFAESRMHTTDIYQHHEHQQNSNYSSSSQTIYQSQSQSSLPNHNSATSNSEMDKPYSMVSSTPMDSLNQMKMSSGGGGNSNLIRQSSSPAGFFSHINMDNEFENKAEVIKRLAGYGGMRGMGNFGGGSGTNAEASFPSPSRLKSQMDFSSGKPSSSDRMTPILENRSKNTEIRDPEDGGSREGHRNDRGYITGFPIGSWDDSAIFSDNFPIEEDDDRKTFSVMNASENQNTEGGNRPPTVLSHHLSLPTSSAELSAMEKLLHFQDSVPCKIRAKRGCATHPRSIAERVRRTRISERMRKLQELVPNMDKQTNTADMLDLAVDYIKELQNQVKINEQGVRVRISRSNSSKGIGMTCFSVESKQWNQKEARKQAGSLGKMGPRGDLVVTSCHIFMGPRKLGPWILLSSLLEKKD</sequence>
<dbReference type="SUPFAM" id="SSF47459">
    <property type="entry name" value="HLH, helix-loop-helix DNA-binding domain"/>
    <property type="match status" value="1"/>
</dbReference>
<dbReference type="AlphaFoldDB" id="A0A7J0HC08"/>
<feature type="compositionally biased region" description="Basic and acidic residues" evidence="6">
    <location>
        <begin position="263"/>
        <end position="286"/>
    </location>
</feature>
<dbReference type="OrthoDB" id="2019494at2759"/>
<feature type="compositionally biased region" description="Polar residues" evidence="6">
    <location>
        <begin position="156"/>
        <end position="170"/>
    </location>
</feature>
<evidence type="ECO:0000259" key="7">
    <source>
        <dbReference type="PROSITE" id="PS50888"/>
    </source>
</evidence>
<evidence type="ECO:0000256" key="3">
    <source>
        <dbReference type="ARBA" id="ARBA00023125"/>
    </source>
</evidence>
<feature type="compositionally biased region" description="Polar residues" evidence="6">
    <location>
        <begin position="228"/>
        <end position="256"/>
    </location>
</feature>
<feature type="compositionally biased region" description="Low complexity" evidence="6">
    <location>
        <begin position="118"/>
        <end position="137"/>
    </location>
</feature>
<dbReference type="GO" id="GO:0000981">
    <property type="term" value="F:DNA-binding transcription factor activity, RNA polymerase II-specific"/>
    <property type="evidence" value="ECO:0007669"/>
    <property type="project" value="TreeGrafter"/>
</dbReference>
<evidence type="ECO:0000256" key="1">
    <source>
        <dbReference type="ARBA" id="ARBA00004123"/>
    </source>
</evidence>
<comment type="caution">
    <text evidence="8">The sequence shown here is derived from an EMBL/GenBank/DDBJ whole genome shotgun (WGS) entry which is preliminary data.</text>
</comment>
<dbReference type="Gene3D" id="4.10.280.10">
    <property type="entry name" value="Helix-loop-helix DNA-binding domain"/>
    <property type="match status" value="1"/>
</dbReference>
<reference evidence="8 9" key="1">
    <citation type="submission" date="2019-07" db="EMBL/GenBank/DDBJ databases">
        <title>De Novo Assembly of kiwifruit Actinidia rufa.</title>
        <authorList>
            <person name="Sugita-Konishi S."/>
            <person name="Sato K."/>
            <person name="Mori E."/>
            <person name="Abe Y."/>
            <person name="Kisaki G."/>
            <person name="Hamano K."/>
            <person name="Suezawa K."/>
            <person name="Otani M."/>
            <person name="Fukuda T."/>
            <person name="Manabe T."/>
            <person name="Gomi K."/>
            <person name="Tabuchi M."/>
            <person name="Akimitsu K."/>
            <person name="Kataoka I."/>
        </authorList>
    </citation>
    <scope>NUCLEOTIDE SEQUENCE [LARGE SCALE GENOMIC DNA]</scope>
    <source>
        <strain evidence="9">cv. Fuchu</strain>
    </source>
</reference>
<keyword evidence="4" id="KW-0804">Transcription</keyword>
<evidence type="ECO:0000256" key="4">
    <source>
        <dbReference type="ARBA" id="ARBA00023163"/>
    </source>
</evidence>
<dbReference type="SMART" id="SM00353">
    <property type="entry name" value="HLH"/>
    <property type="match status" value="1"/>
</dbReference>
<dbReference type="PANTHER" id="PTHR16223">
    <property type="entry name" value="TRANSCRIPTION FACTOR BHLH83-RELATED"/>
    <property type="match status" value="1"/>
</dbReference>
<evidence type="ECO:0000256" key="6">
    <source>
        <dbReference type="SAM" id="MobiDB-lite"/>
    </source>
</evidence>
<feature type="domain" description="BHLH" evidence="7">
    <location>
        <begin position="375"/>
        <end position="425"/>
    </location>
</feature>
<dbReference type="PROSITE" id="PS50888">
    <property type="entry name" value="BHLH"/>
    <property type="match status" value="1"/>
</dbReference>
<dbReference type="GO" id="GO:0005634">
    <property type="term" value="C:nucleus"/>
    <property type="evidence" value="ECO:0007669"/>
    <property type="project" value="UniProtKB-SubCell"/>
</dbReference>